<feature type="compositionally biased region" description="Polar residues" evidence="4">
    <location>
        <begin position="924"/>
        <end position="947"/>
    </location>
</feature>
<feature type="compositionally biased region" description="Polar residues" evidence="4">
    <location>
        <begin position="1067"/>
        <end position="1076"/>
    </location>
</feature>
<evidence type="ECO:0000259" key="5">
    <source>
        <dbReference type="PROSITE" id="PS52035"/>
    </source>
</evidence>
<dbReference type="GeneID" id="106174066"/>
<feature type="region of interest" description="Disordered" evidence="4">
    <location>
        <begin position="759"/>
        <end position="836"/>
    </location>
</feature>
<feature type="domain" description="Peptidase M14" evidence="5">
    <location>
        <begin position="149"/>
        <end position="712"/>
    </location>
</feature>
<sequence length="1283" mass="141636">MECRCGGLLFTSKFDSGNLARVERVTRDDEGDSGGSYTEPRPDYEFNVWTKPDCAGTPFENGNRTWFHFGVRGGSSGRLIKINIMNLNKQGKLYSQGHAPLVKTVPGKPKWERIRDRPTWENADKDFILSFTHRFLEYRGATTYFTFCYPWSYQESQEQLEALDKKFEHCKNLNQQSPECSIYYHRELLCFSLDNWRVDLITVTSCHGMEKELEPRWDGKLFPDPDAPRCKKFKNKRVYVLSSRVHPGETPASHVFNGFLNFILREDDPRAQQLRKQYVFKMIPMLNPDGVVKGHYRTDINGINLNRLYLDPDFNLHPTIYAAKSVLVYYHINYRVKKEGEEKEIKINWPEWRAEDHPPITCSDGAKTTESQDCSGSPLIADLADSFNSSSGVSKNMLLYQSQDDYKNAVNSMSYSPQVDHTMTSIKHAAENETGTEQNSGSMSAPYDISSLQLNKQFGNMGLLHNKRTPSNAETDPLLSSSSSIQMAGNSSAADLAHNNIPSADESISHAVNFYIRGDSPVGSDTEHLGNEGSEGEEEGGGPVPGQAPCSPHLSDYRLQEIHPSESGIAIYMDLHGHASKRGCFIYGNYFPEEDKQVENFLYPKLISINTAHFDFTGCNFSERNMYAKDKRDGFSKEGSGRVAMYKALGIIHSYTLECNYNTGRLVNSVPTACGDDGKATPPPVAGFPPKYTIAHYEEVGRASAIAALDMTDTNPWTRITNSEHNSLAGVRDWVRRYVRSLRGAPRLPRNMARAAAKTSSIVASHATPHTNISKTSSFSRISSATGGTGTTNTTTTRGSFTNRRPLLTSQNSKKELGPVKAGKAASTDNNRRMVKNSPVVSVPMSSTASVTPTTTTVTMTTSATMAYTTVTTDMKLNLPKHPSLANGPNTELFQKYQLAHQLSSTGGGLAGMAEVPTAGGFLKNSSSRVSPPGHPSSQPVSKSSVGQELKRKSQPHVDMLKLGYHSQSDSVIHRLQFSHSNENVQHNPTGPPGHHPGQGVQQPAVRSVQSGPQAVSGITDFVTQARQRRHFTSDLSLQRAQLIQQVQQAHLEEEHAGISPPFMMRPNSNDGSIQSMEEEKVQQLQKLNDNFPLRHKPPSHLSGGKGWDLPNSDPPKRRGKKILNPKRRSASHSPKNGGGTGAYPQRKTSTSGTDSEAERRRVMKRKPPTAKGMRKVLSSSEVIQSTTVAVEMTSQTGAESMVSLTGEPPVITAEGSAVLLSPRPTTSSQEPGSTAARRPTSRLRRTFVIEKPKPANKPTLACNVLDLQSSRPDSTTSFWVDF</sequence>
<feature type="region of interest" description="Disordered" evidence="4">
    <location>
        <begin position="1059"/>
        <end position="1179"/>
    </location>
</feature>
<dbReference type="GO" id="GO:0006508">
    <property type="term" value="P:proteolysis"/>
    <property type="evidence" value="ECO:0007669"/>
    <property type="project" value="InterPro"/>
</dbReference>
<comment type="cofactor">
    <cofactor evidence="1">
        <name>Zn(2+)</name>
        <dbReference type="ChEBI" id="CHEBI:29105"/>
    </cofactor>
</comment>
<dbReference type="OrthoDB" id="10253041at2759"/>
<evidence type="ECO:0000256" key="3">
    <source>
        <dbReference type="PROSITE-ProRule" id="PRU01379"/>
    </source>
</evidence>
<dbReference type="Pfam" id="PF00246">
    <property type="entry name" value="Peptidase_M14"/>
    <property type="match status" value="1"/>
</dbReference>
<dbReference type="Proteomes" id="UP000085678">
    <property type="component" value="Unplaced"/>
</dbReference>
<feature type="compositionally biased region" description="Polar residues" evidence="4">
    <location>
        <begin position="469"/>
        <end position="486"/>
    </location>
</feature>
<dbReference type="InParanoid" id="A0A1S3JL89"/>
<evidence type="ECO:0000313" key="7">
    <source>
        <dbReference type="RefSeq" id="XP_013410906.1"/>
    </source>
</evidence>
<dbReference type="KEGG" id="lak:106174066"/>
<evidence type="ECO:0000256" key="1">
    <source>
        <dbReference type="ARBA" id="ARBA00001947"/>
    </source>
</evidence>
<feature type="active site" description="Proton donor/acceptor" evidence="3">
    <location>
        <position position="658"/>
    </location>
</feature>
<dbReference type="Pfam" id="PF18027">
    <property type="entry name" value="Pepdidase_M14_N"/>
    <property type="match status" value="1"/>
</dbReference>
<organism evidence="6 7">
    <name type="scientific">Lingula anatina</name>
    <name type="common">Brachiopod</name>
    <name type="synonym">Lingula unguis</name>
    <dbReference type="NCBI Taxonomy" id="7574"/>
    <lineage>
        <taxon>Eukaryota</taxon>
        <taxon>Metazoa</taxon>
        <taxon>Spiralia</taxon>
        <taxon>Lophotrochozoa</taxon>
        <taxon>Brachiopoda</taxon>
        <taxon>Linguliformea</taxon>
        <taxon>Lingulata</taxon>
        <taxon>Lingulida</taxon>
        <taxon>Linguloidea</taxon>
        <taxon>Lingulidae</taxon>
        <taxon>Lingula</taxon>
    </lineage>
</organism>
<feature type="region of interest" description="Disordered" evidence="4">
    <location>
        <begin position="982"/>
        <end position="1014"/>
    </location>
</feature>
<dbReference type="Gene3D" id="3.40.630.10">
    <property type="entry name" value="Zn peptidases"/>
    <property type="match status" value="2"/>
</dbReference>
<accession>A0A1S3JL89</accession>
<feature type="compositionally biased region" description="Polar residues" evidence="4">
    <location>
        <begin position="1224"/>
        <end position="1233"/>
    </location>
</feature>
<evidence type="ECO:0000256" key="2">
    <source>
        <dbReference type="ARBA" id="ARBA00005988"/>
    </source>
</evidence>
<feature type="region of interest" description="Disordered" evidence="4">
    <location>
        <begin position="519"/>
        <end position="554"/>
    </location>
</feature>
<feature type="compositionally biased region" description="Low complexity" evidence="4">
    <location>
        <begin position="774"/>
        <end position="805"/>
    </location>
</feature>
<reference evidence="7" key="1">
    <citation type="submission" date="2025-08" db="UniProtKB">
        <authorList>
            <consortium name="RefSeq"/>
        </authorList>
    </citation>
    <scope>IDENTIFICATION</scope>
    <source>
        <tissue evidence="7">Gonads</tissue>
    </source>
</reference>
<evidence type="ECO:0000313" key="6">
    <source>
        <dbReference type="Proteomes" id="UP000085678"/>
    </source>
</evidence>
<evidence type="ECO:0000256" key="4">
    <source>
        <dbReference type="SAM" id="MobiDB-lite"/>
    </source>
</evidence>
<dbReference type="Gene3D" id="2.60.40.3120">
    <property type="match status" value="1"/>
</dbReference>
<dbReference type="PROSITE" id="PS52035">
    <property type="entry name" value="PEPTIDASE_M14"/>
    <property type="match status" value="1"/>
</dbReference>
<feature type="compositionally biased region" description="Polar residues" evidence="4">
    <location>
        <begin position="759"/>
        <end position="773"/>
    </location>
</feature>
<dbReference type="SUPFAM" id="SSF53187">
    <property type="entry name" value="Zn-dependent exopeptidases"/>
    <property type="match status" value="2"/>
</dbReference>
<feature type="compositionally biased region" description="Basic residues" evidence="4">
    <location>
        <begin position="1118"/>
        <end position="1131"/>
    </location>
</feature>
<dbReference type="PANTHER" id="PTHR12756:SF12">
    <property type="entry name" value="CYTOSOLIC CARBOXYPEPTIDASE-LIKE PROTEIN 5"/>
    <property type="match status" value="1"/>
</dbReference>
<gene>
    <name evidence="7" type="primary">LOC106174066</name>
</gene>
<dbReference type="GO" id="GO:0004181">
    <property type="term" value="F:metallocarboxypeptidase activity"/>
    <property type="evidence" value="ECO:0007669"/>
    <property type="project" value="InterPro"/>
</dbReference>
<feature type="region of interest" description="Disordered" evidence="4">
    <location>
        <begin position="462"/>
        <end position="486"/>
    </location>
</feature>
<name>A0A1S3JL89_LINAN</name>
<dbReference type="InterPro" id="IPR040626">
    <property type="entry name" value="Pepdidase_M14_N"/>
</dbReference>
<keyword evidence="6" id="KW-1185">Reference proteome</keyword>
<feature type="compositionally biased region" description="Basic residues" evidence="4">
    <location>
        <begin position="1162"/>
        <end position="1175"/>
    </location>
</feature>
<dbReference type="RefSeq" id="XP_013410906.1">
    <property type="nucleotide sequence ID" value="XM_013555452.1"/>
</dbReference>
<protein>
    <submittedName>
        <fullName evidence="7">Cytosolic carboxypeptidase-like protein 5</fullName>
    </submittedName>
</protein>
<dbReference type="GO" id="GO:0008270">
    <property type="term" value="F:zinc ion binding"/>
    <property type="evidence" value="ECO:0007669"/>
    <property type="project" value="InterPro"/>
</dbReference>
<dbReference type="InterPro" id="IPR050821">
    <property type="entry name" value="Cytosolic_carboxypeptidase"/>
</dbReference>
<comment type="similarity">
    <text evidence="2 3">Belongs to the peptidase M14 family.</text>
</comment>
<dbReference type="InterPro" id="IPR000834">
    <property type="entry name" value="Peptidase_M14"/>
</dbReference>
<feature type="region of interest" description="Disordered" evidence="4">
    <location>
        <begin position="1222"/>
        <end position="1244"/>
    </location>
</feature>
<proteinExistence type="inferred from homology"/>
<feature type="region of interest" description="Disordered" evidence="4">
    <location>
        <begin position="922"/>
        <end position="953"/>
    </location>
</feature>
<dbReference type="PANTHER" id="PTHR12756">
    <property type="entry name" value="CYTOSOLIC CARBOXYPEPTIDASE"/>
    <property type="match status" value="1"/>
</dbReference>